<dbReference type="Proteomes" id="UP001295684">
    <property type="component" value="Unassembled WGS sequence"/>
</dbReference>
<feature type="coiled-coil region" evidence="1">
    <location>
        <begin position="94"/>
        <end position="121"/>
    </location>
</feature>
<evidence type="ECO:0000256" key="1">
    <source>
        <dbReference type="SAM" id="Coils"/>
    </source>
</evidence>
<feature type="compositionally biased region" description="Acidic residues" evidence="2">
    <location>
        <begin position="197"/>
        <end position="214"/>
    </location>
</feature>
<reference evidence="3" key="1">
    <citation type="submission" date="2023-07" db="EMBL/GenBank/DDBJ databases">
        <authorList>
            <consortium name="AG Swart"/>
            <person name="Singh M."/>
            <person name="Singh A."/>
            <person name="Seah K."/>
            <person name="Emmerich C."/>
        </authorList>
    </citation>
    <scope>NUCLEOTIDE SEQUENCE</scope>
    <source>
        <strain evidence="3">DP1</strain>
    </source>
</reference>
<proteinExistence type="predicted"/>
<keyword evidence="1" id="KW-0175">Coiled coil</keyword>
<feature type="compositionally biased region" description="Basic and acidic residues" evidence="2">
    <location>
        <begin position="224"/>
        <end position="241"/>
    </location>
</feature>
<feature type="region of interest" description="Disordered" evidence="2">
    <location>
        <begin position="160"/>
        <end position="252"/>
    </location>
</feature>
<evidence type="ECO:0000313" key="3">
    <source>
        <dbReference type="EMBL" id="CAI2372786.1"/>
    </source>
</evidence>
<comment type="caution">
    <text evidence="3">The sequence shown here is derived from an EMBL/GenBank/DDBJ whole genome shotgun (WGS) entry which is preliminary data.</text>
</comment>
<feature type="region of interest" description="Disordered" evidence="2">
    <location>
        <begin position="1"/>
        <end position="54"/>
    </location>
</feature>
<evidence type="ECO:0000313" key="4">
    <source>
        <dbReference type="Proteomes" id="UP001295684"/>
    </source>
</evidence>
<keyword evidence="4" id="KW-1185">Reference proteome</keyword>
<dbReference type="AlphaFoldDB" id="A0AAD2CVK5"/>
<sequence length="625" mass="73667">MFHSHSKPVLKNNNDFDEYDKPNLASNAGFLAPLEDDPANMIPPSYKRSSTRMQKPQYFFSNNLSEKGSRGTNRVMMAQNSLPSLVPQSMSMHDKKVQQKLRKLYKENNKLQKQIKKHEKEESERNWERLKSATLGAPSHASAYNGQFPMLSQLNMHQMPQMSHPSYFPNRPPVPSIRSYEGSYKPQHKAEAHADLSEETEEDEEESEESEEEQTPPRKKSSNHHREPQRHHEESKKRVYSSEDTSDEDRKEFNHKMRKMLRGNRNDYWAQQEELDRLKSKTQKEKDNNLKAMGILPINPYENTNLEVPDDDDELNELKDQNNKRKNMLNMKMQMAQRVSSMENKEKYKNFELKGYKKLKIYARCIYEFTKLMRFVREKWIKKEKEKRILFDESLDLYSDVAITWLISTIKTPIVNLMVQPKLNLDLTSIFVNSDKAFLKIKVRIEAIFKAITEEVIKKKVPLPLLEFLKLLITPRKYLPDDFFSMFERKRLSLNERGILSSASSAQECLIIGGFLLVRILLAKILLDPSSIVMIKLKKKQIRNFQIVSSVVYYLVLDYFKELLPIDKMKKLREEFDNIDCNQIMGRYDLSYFFNRQKKWMNDTKKSIGFISERIAKLAEKTQPK</sequence>
<dbReference type="EMBL" id="CAMPGE010014091">
    <property type="protein sequence ID" value="CAI2372786.1"/>
    <property type="molecule type" value="Genomic_DNA"/>
</dbReference>
<protein>
    <submittedName>
        <fullName evidence="3">Uncharacterized protein</fullName>
    </submittedName>
</protein>
<gene>
    <name evidence="3" type="ORF">ECRASSUSDP1_LOCUS14119</name>
</gene>
<accession>A0AAD2CVK5</accession>
<organism evidence="3 4">
    <name type="scientific">Euplotes crassus</name>
    <dbReference type="NCBI Taxonomy" id="5936"/>
    <lineage>
        <taxon>Eukaryota</taxon>
        <taxon>Sar</taxon>
        <taxon>Alveolata</taxon>
        <taxon>Ciliophora</taxon>
        <taxon>Intramacronucleata</taxon>
        <taxon>Spirotrichea</taxon>
        <taxon>Hypotrichia</taxon>
        <taxon>Euplotida</taxon>
        <taxon>Euplotidae</taxon>
        <taxon>Moneuplotes</taxon>
    </lineage>
</organism>
<evidence type="ECO:0000256" key="2">
    <source>
        <dbReference type="SAM" id="MobiDB-lite"/>
    </source>
</evidence>
<name>A0AAD2CVK5_EUPCR</name>